<evidence type="ECO:0000256" key="4">
    <source>
        <dbReference type="ARBA" id="ARBA00022748"/>
    </source>
</evidence>
<dbReference type="PANTHER" id="PTHR31272:SF4">
    <property type="entry name" value="CYTOCHROME C-TYPE BIOGENESIS PROTEIN HI_1454-RELATED"/>
    <property type="match status" value="1"/>
</dbReference>
<evidence type="ECO:0000256" key="5">
    <source>
        <dbReference type="ARBA" id="ARBA00022989"/>
    </source>
</evidence>
<comment type="similarity">
    <text evidence="2">Belongs to the DsbD family.</text>
</comment>
<comment type="subcellular location">
    <subcellularLocation>
        <location evidence="1">Membrane</location>
        <topology evidence="1">Multi-pass membrane protein</topology>
    </subcellularLocation>
</comment>
<feature type="transmembrane region" description="Helical" evidence="7">
    <location>
        <begin position="12"/>
        <end position="38"/>
    </location>
</feature>
<dbReference type="InterPro" id="IPR051790">
    <property type="entry name" value="Cytochrome_c-biogenesis_DsbD"/>
</dbReference>
<feature type="transmembrane region" description="Helical" evidence="7">
    <location>
        <begin position="205"/>
        <end position="223"/>
    </location>
</feature>
<dbReference type="GO" id="GO:0016020">
    <property type="term" value="C:membrane"/>
    <property type="evidence" value="ECO:0007669"/>
    <property type="project" value="UniProtKB-SubCell"/>
</dbReference>
<keyword evidence="4" id="KW-0201">Cytochrome c-type biogenesis</keyword>
<keyword evidence="3 7" id="KW-0812">Transmembrane</keyword>
<feature type="transmembrane region" description="Helical" evidence="7">
    <location>
        <begin position="89"/>
        <end position="109"/>
    </location>
</feature>
<reference evidence="9" key="1">
    <citation type="submission" date="2020-07" db="EMBL/GenBank/DDBJ databases">
        <title>Severe corrosion of carbon steel in oil field produced water can be linked to methanogenic archaea containing a special type of NiFe hydrogenase.</title>
        <authorList>
            <person name="Lahme S."/>
            <person name="Mand J."/>
            <person name="Longwell J."/>
            <person name="Smith R."/>
            <person name="Enning D."/>
        </authorList>
    </citation>
    <scope>NUCLEOTIDE SEQUENCE</scope>
    <source>
        <strain evidence="9">MIC098Bin6</strain>
    </source>
</reference>
<dbReference type="InterPro" id="IPR003834">
    <property type="entry name" value="Cyt_c_assmbl_TM_dom"/>
</dbReference>
<proteinExistence type="inferred from homology"/>
<dbReference type="Proteomes" id="UP000706172">
    <property type="component" value="Unassembled WGS sequence"/>
</dbReference>
<dbReference type="Pfam" id="PF02683">
    <property type="entry name" value="DsbD_TM"/>
    <property type="match status" value="1"/>
</dbReference>
<evidence type="ECO:0000256" key="3">
    <source>
        <dbReference type="ARBA" id="ARBA00022692"/>
    </source>
</evidence>
<name>A0A931CVS2_9BACT</name>
<keyword evidence="6 7" id="KW-0472">Membrane</keyword>
<evidence type="ECO:0000256" key="1">
    <source>
        <dbReference type="ARBA" id="ARBA00004141"/>
    </source>
</evidence>
<evidence type="ECO:0000313" key="9">
    <source>
        <dbReference type="EMBL" id="MBG0779636.1"/>
    </source>
</evidence>
<dbReference type="EMBL" id="JACCQK010000387">
    <property type="protein sequence ID" value="MBG0779636.1"/>
    <property type="molecule type" value="Genomic_DNA"/>
</dbReference>
<feature type="transmembrane region" description="Helical" evidence="7">
    <location>
        <begin position="168"/>
        <end position="193"/>
    </location>
</feature>
<organism evidence="9 10">
    <name type="scientific">Desulfotignum balticum</name>
    <dbReference type="NCBI Taxonomy" id="115781"/>
    <lineage>
        <taxon>Bacteria</taxon>
        <taxon>Pseudomonadati</taxon>
        <taxon>Thermodesulfobacteriota</taxon>
        <taxon>Desulfobacteria</taxon>
        <taxon>Desulfobacterales</taxon>
        <taxon>Desulfobacteraceae</taxon>
        <taxon>Desulfotignum</taxon>
    </lineage>
</organism>
<feature type="transmembrane region" description="Helical" evidence="7">
    <location>
        <begin position="59"/>
        <end position="83"/>
    </location>
</feature>
<comment type="caution">
    <text evidence="9">The sequence shown here is derived from an EMBL/GenBank/DDBJ whole genome shotgun (WGS) entry which is preliminary data.</text>
</comment>
<dbReference type="GO" id="GO:0017004">
    <property type="term" value="P:cytochrome complex assembly"/>
    <property type="evidence" value="ECO:0007669"/>
    <property type="project" value="UniProtKB-KW"/>
</dbReference>
<dbReference type="PANTHER" id="PTHR31272">
    <property type="entry name" value="CYTOCHROME C-TYPE BIOGENESIS PROTEIN HI_1454-RELATED"/>
    <property type="match status" value="1"/>
</dbReference>
<protein>
    <submittedName>
        <fullName evidence="9">Sulfite exporter TauE/SafE family protein</fullName>
    </submittedName>
</protein>
<sequence>MFTETVTFPAAFIAGLLSFLSPCILPLIPAYFSFITGLSLDELTQGRQETRKKVILSTLAYVAGFSLVFILMGASASFLGSAFTRYAHIVQYVGGAIILIFGLHLLGIINIKALAFEKRIHMKQKPVHLAGTFVIGMAFGAGWSPCIGPLLGSILIVAGNQDTVAKGIWLLAVYSAGLALPFILMSFFITSLVETMKKATRFIPIINKVAGGLLVVMGLLLIFDKFHLLTLV</sequence>
<evidence type="ECO:0000256" key="2">
    <source>
        <dbReference type="ARBA" id="ARBA00006143"/>
    </source>
</evidence>
<evidence type="ECO:0000259" key="8">
    <source>
        <dbReference type="Pfam" id="PF02683"/>
    </source>
</evidence>
<feature type="domain" description="Cytochrome C biogenesis protein transmembrane" evidence="8">
    <location>
        <begin position="7"/>
        <end position="222"/>
    </location>
</feature>
<keyword evidence="5 7" id="KW-1133">Transmembrane helix</keyword>
<dbReference type="AlphaFoldDB" id="A0A931CVS2"/>
<evidence type="ECO:0000256" key="7">
    <source>
        <dbReference type="SAM" id="Phobius"/>
    </source>
</evidence>
<evidence type="ECO:0000256" key="6">
    <source>
        <dbReference type="ARBA" id="ARBA00023136"/>
    </source>
</evidence>
<feature type="transmembrane region" description="Helical" evidence="7">
    <location>
        <begin position="129"/>
        <end position="156"/>
    </location>
</feature>
<evidence type="ECO:0000313" key="10">
    <source>
        <dbReference type="Proteomes" id="UP000706172"/>
    </source>
</evidence>
<gene>
    <name evidence="9" type="ORF">H0S81_06890</name>
</gene>
<accession>A0A931CVS2</accession>